<keyword evidence="5" id="KW-0238">DNA-binding</keyword>
<feature type="domain" description="HTH gntR-type" evidence="7">
    <location>
        <begin position="12"/>
        <end position="80"/>
    </location>
</feature>
<evidence type="ECO:0000259" key="7">
    <source>
        <dbReference type="PROSITE" id="PS50949"/>
    </source>
</evidence>
<evidence type="ECO:0000256" key="6">
    <source>
        <dbReference type="ARBA" id="ARBA00023163"/>
    </source>
</evidence>
<evidence type="ECO:0000256" key="1">
    <source>
        <dbReference type="ARBA" id="ARBA00005384"/>
    </source>
</evidence>
<dbReference type="Pfam" id="PF00155">
    <property type="entry name" value="Aminotran_1_2"/>
    <property type="match status" value="1"/>
</dbReference>
<dbReference type="GO" id="GO:0003700">
    <property type="term" value="F:DNA-binding transcription factor activity"/>
    <property type="evidence" value="ECO:0007669"/>
    <property type="project" value="InterPro"/>
</dbReference>
<evidence type="ECO:0000256" key="3">
    <source>
        <dbReference type="ARBA" id="ARBA00022898"/>
    </source>
</evidence>
<dbReference type="SUPFAM" id="SSF46785">
    <property type="entry name" value="Winged helix' DNA-binding domain"/>
    <property type="match status" value="1"/>
</dbReference>
<dbReference type="PROSITE" id="PS50949">
    <property type="entry name" value="HTH_GNTR"/>
    <property type="match status" value="1"/>
</dbReference>
<comment type="caution">
    <text evidence="8">The sequence shown here is derived from an EMBL/GenBank/DDBJ whole genome shotgun (WGS) entry which is preliminary data.</text>
</comment>
<dbReference type="Gene3D" id="3.40.640.10">
    <property type="entry name" value="Type I PLP-dependent aspartate aminotransferase-like (Major domain)"/>
    <property type="match status" value="1"/>
</dbReference>
<dbReference type="InterPro" id="IPR036388">
    <property type="entry name" value="WH-like_DNA-bd_sf"/>
</dbReference>
<dbReference type="SMART" id="SM00345">
    <property type="entry name" value="HTH_GNTR"/>
    <property type="match status" value="1"/>
</dbReference>
<sequence length="472" mass="52792">MTSLSITPQAGQTLVDAIVSAISQAIDAGHWRPGTRIPSIRRFATENGVSPFTVVEAYDRLLSQGYLRSRPGSGFYVEVRQRASSLRQAARLEDLPIDEHWLLRNVYEHSEQALQAGCGWLPPAWYDIEAQQKALRALARHGDMNLRYGDPKGYPVLRRQLAQQLAEKGVPVQGDDILLTQGASKALDMVACALLRPGDTILVDDPGYCNLLSCLAFRGFNLVGVPWTEQGPDITALQALLETHRPRAFFTNPWLQNPTGASYSVQTAHQVLKLAEQYDLLLVEDNVSGDFTHGRQPTLAALDGLRRVIYIDSFSKTLSPGLRVGFIACPADCVEKLLRYKMMSGLTTPELNERVVLEMLNEGRYRRQVEKLKSRLAEAQFLAAERLQALGWELFTRPANGLFLCARPPQAIDSMQLAEQALKQDILLAPGHLFRPYGEASNWLRFNVAYSQDERLWHFLQDPPRASTGRQC</sequence>
<evidence type="ECO:0000256" key="5">
    <source>
        <dbReference type="ARBA" id="ARBA00023125"/>
    </source>
</evidence>
<dbReference type="InterPro" id="IPR051446">
    <property type="entry name" value="HTH_trans_reg/aminotransferase"/>
</dbReference>
<dbReference type="CDD" id="cd00609">
    <property type="entry name" value="AAT_like"/>
    <property type="match status" value="1"/>
</dbReference>
<evidence type="ECO:0000313" key="9">
    <source>
        <dbReference type="Proteomes" id="UP000248395"/>
    </source>
</evidence>
<evidence type="ECO:0000313" key="8">
    <source>
        <dbReference type="EMBL" id="PXX41750.1"/>
    </source>
</evidence>
<keyword evidence="9" id="KW-1185">Reference proteome</keyword>
<accession>A0A318J537</accession>
<dbReference type="InterPro" id="IPR036390">
    <property type="entry name" value="WH_DNA-bd_sf"/>
</dbReference>
<dbReference type="Gene3D" id="1.10.10.10">
    <property type="entry name" value="Winged helix-like DNA-binding domain superfamily/Winged helix DNA-binding domain"/>
    <property type="match status" value="1"/>
</dbReference>
<dbReference type="InterPro" id="IPR004839">
    <property type="entry name" value="Aminotransferase_I/II_large"/>
</dbReference>
<dbReference type="InterPro" id="IPR015421">
    <property type="entry name" value="PyrdxlP-dep_Trfase_major"/>
</dbReference>
<dbReference type="Proteomes" id="UP000248395">
    <property type="component" value="Unassembled WGS sequence"/>
</dbReference>
<gene>
    <name evidence="8" type="ORF">DFR38_12333</name>
</gene>
<dbReference type="RefSeq" id="WP_239688518.1">
    <property type="nucleotide sequence ID" value="NZ_LNQU01000008.1"/>
</dbReference>
<dbReference type="EMBL" id="QJKC01000023">
    <property type="protein sequence ID" value="PXX41750.1"/>
    <property type="molecule type" value="Genomic_DNA"/>
</dbReference>
<evidence type="ECO:0000256" key="4">
    <source>
        <dbReference type="ARBA" id="ARBA00023015"/>
    </source>
</evidence>
<reference evidence="8 9" key="1">
    <citation type="submission" date="2018-05" db="EMBL/GenBank/DDBJ databases">
        <title>Genomic Encyclopedia of Type Strains, Phase IV (KMG-IV): sequencing the most valuable type-strain genomes for metagenomic binning, comparative biology and taxonomic classification.</title>
        <authorList>
            <person name="Goeker M."/>
        </authorList>
    </citation>
    <scope>NUCLEOTIDE SEQUENCE [LARGE SCALE GENOMIC DNA]</scope>
    <source>
        <strain evidence="8 9">DSM 25134</strain>
    </source>
</reference>
<keyword evidence="4" id="KW-0805">Transcription regulation</keyword>
<dbReference type="Pfam" id="PF00392">
    <property type="entry name" value="GntR"/>
    <property type="match status" value="1"/>
</dbReference>
<dbReference type="Gene3D" id="3.90.1150.10">
    <property type="entry name" value="Aspartate Aminotransferase, domain 1"/>
    <property type="match status" value="1"/>
</dbReference>
<protein>
    <recommendedName>
        <fullName evidence="2">Putative 8-amino-7-oxononanoate synthase</fullName>
    </recommendedName>
</protein>
<dbReference type="CDD" id="cd07377">
    <property type="entry name" value="WHTH_GntR"/>
    <property type="match status" value="1"/>
</dbReference>
<dbReference type="GO" id="GO:0030170">
    <property type="term" value="F:pyridoxal phosphate binding"/>
    <property type="evidence" value="ECO:0007669"/>
    <property type="project" value="InterPro"/>
</dbReference>
<dbReference type="SUPFAM" id="SSF53383">
    <property type="entry name" value="PLP-dependent transferases"/>
    <property type="match status" value="1"/>
</dbReference>
<dbReference type="PANTHER" id="PTHR46577">
    <property type="entry name" value="HTH-TYPE TRANSCRIPTIONAL REGULATORY PROTEIN GABR"/>
    <property type="match status" value="1"/>
</dbReference>
<comment type="similarity">
    <text evidence="1">In the C-terminal section; belongs to the class-I pyridoxal-phosphate-dependent aminotransferase family.</text>
</comment>
<keyword evidence="6" id="KW-0804">Transcription</keyword>
<dbReference type="GO" id="GO:0003677">
    <property type="term" value="F:DNA binding"/>
    <property type="evidence" value="ECO:0007669"/>
    <property type="project" value="UniProtKB-KW"/>
</dbReference>
<dbReference type="AlphaFoldDB" id="A0A318J537"/>
<evidence type="ECO:0000256" key="2">
    <source>
        <dbReference type="ARBA" id="ARBA00021531"/>
    </source>
</evidence>
<dbReference type="PANTHER" id="PTHR46577:SF2">
    <property type="entry name" value="TRANSCRIPTIONAL REGULATORY PROTEIN"/>
    <property type="match status" value="1"/>
</dbReference>
<dbReference type="InterPro" id="IPR015422">
    <property type="entry name" value="PyrdxlP-dep_Trfase_small"/>
</dbReference>
<proteinExistence type="inferred from homology"/>
<name>A0A318J537_9NEIS</name>
<dbReference type="InterPro" id="IPR015424">
    <property type="entry name" value="PyrdxlP-dep_Trfase"/>
</dbReference>
<dbReference type="InterPro" id="IPR000524">
    <property type="entry name" value="Tscrpt_reg_HTH_GntR"/>
</dbReference>
<organism evidence="8 9">
    <name type="scientific">Aquitalea magnusonii</name>
    <dbReference type="NCBI Taxonomy" id="332411"/>
    <lineage>
        <taxon>Bacteria</taxon>
        <taxon>Pseudomonadati</taxon>
        <taxon>Pseudomonadota</taxon>
        <taxon>Betaproteobacteria</taxon>
        <taxon>Neisseriales</taxon>
        <taxon>Chromobacteriaceae</taxon>
        <taxon>Aquitalea</taxon>
    </lineage>
</organism>
<keyword evidence="3" id="KW-0663">Pyridoxal phosphate</keyword>